<evidence type="ECO:0000259" key="6">
    <source>
        <dbReference type="Pfam" id="PF13943"/>
    </source>
</evidence>
<evidence type="ECO:0000256" key="5">
    <source>
        <dbReference type="SAM" id="MobiDB-lite"/>
    </source>
</evidence>
<sequence>MADEENTSAPPPPQPDQDTTTEAQPREPHSEPPANKPDKPNHMSFSIWPPADRTREAVVKRLIETLSTPSVLSNRYGTIPQEEASAAARLIEEEAFATAGGSAAADDDGIQILQVYSKEISKRMLEAVKTRASSVSAAPDVVSQPETENAAPATTATASEDAQPVDI</sequence>
<name>A0A8K0H6Y7_9ROSA</name>
<keyword evidence="4" id="KW-0539">Nucleus</keyword>
<dbReference type="AlphaFoldDB" id="A0A8K0H6Y7"/>
<evidence type="ECO:0000256" key="4">
    <source>
        <dbReference type="ARBA" id="ARBA00023242"/>
    </source>
</evidence>
<dbReference type="Proteomes" id="UP000796880">
    <property type="component" value="Unassembled WGS sequence"/>
</dbReference>
<dbReference type="GO" id="GO:0048527">
    <property type="term" value="P:lateral root development"/>
    <property type="evidence" value="ECO:0007669"/>
    <property type="project" value="InterPro"/>
</dbReference>
<keyword evidence="3" id="KW-0963">Cytoplasm</keyword>
<proteinExistence type="predicted"/>
<dbReference type="InterPro" id="IPR038214">
    <property type="entry name" value="WPP_sf"/>
</dbReference>
<feature type="region of interest" description="Disordered" evidence="5">
    <location>
        <begin position="1"/>
        <end position="50"/>
    </location>
</feature>
<feature type="region of interest" description="Disordered" evidence="5">
    <location>
        <begin position="133"/>
        <end position="167"/>
    </location>
</feature>
<feature type="compositionally biased region" description="Basic and acidic residues" evidence="5">
    <location>
        <begin position="24"/>
        <end position="41"/>
    </location>
</feature>
<accession>A0A8K0H6Y7</accession>
<dbReference type="InterPro" id="IPR044692">
    <property type="entry name" value="WPP1/2/3"/>
</dbReference>
<keyword evidence="8" id="KW-1185">Reference proteome</keyword>
<dbReference type="Gene3D" id="1.10.246.200">
    <property type="entry name" value="WPP domain"/>
    <property type="match status" value="1"/>
</dbReference>
<dbReference type="GO" id="GO:0000278">
    <property type="term" value="P:mitotic cell cycle"/>
    <property type="evidence" value="ECO:0007669"/>
    <property type="project" value="InterPro"/>
</dbReference>
<dbReference type="EMBL" id="VOIH02000005">
    <property type="protein sequence ID" value="KAF3446595.1"/>
    <property type="molecule type" value="Genomic_DNA"/>
</dbReference>
<dbReference type="Pfam" id="PF13943">
    <property type="entry name" value="WPP"/>
    <property type="match status" value="1"/>
</dbReference>
<dbReference type="GO" id="GO:0005737">
    <property type="term" value="C:cytoplasm"/>
    <property type="evidence" value="ECO:0007669"/>
    <property type="project" value="UniProtKB-SubCell"/>
</dbReference>
<evidence type="ECO:0000256" key="1">
    <source>
        <dbReference type="ARBA" id="ARBA00004123"/>
    </source>
</evidence>
<dbReference type="GO" id="GO:0005634">
    <property type="term" value="C:nucleus"/>
    <property type="evidence" value="ECO:0007669"/>
    <property type="project" value="UniProtKB-SubCell"/>
</dbReference>
<dbReference type="OrthoDB" id="1927559at2759"/>
<evidence type="ECO:0000256" key="2">
    <source>
        <dbReference type="ARBA" id="ARBA00004496"/>
    </source>
</evidence>
<organism evidence="7 8">
    <name type="scientific">Rhamnella rubrinervis</name>
    <dbReference type="NCBI Taxonomy" id="2594499"/>
    <lineage>
        <taxon>Eukaryota</taxon>
        <taxon>Viridiplantae</taxon>
        <taxon>Streptophyta</taxon>
        <taxon>Embryophyta</taxon>
        <taxon>Tracheophyta</taxon>
        <taxon>Spermatophyta</taxon>
        <taxon>Magnoliopsida</taxon>
        <taxon>eudicotyledons</taxon>
        <taxon>Gunneridae</taxon>
        <taxon>Pentapetalae</taxon>
        <taxon>rosids</taxon>
        <taxon>fabids</taxon>
        <taxon>Rosales</taxon>
        <taxon>Rhamnaceae</taxon>
        <taxon>rhamnoid group</taxon>
        <taxon>Rhamneae</taxon>
        <taxon>Rhamnella</taxon>
    </lineage>
</organism>
<dbReference type="PANTHER" id="PTHR34362:SF1">
    <property type="entry name" value="WPP DOMAIN-CONTAINING PROTEIN 1-RELATED"/>
    <property type="match status" value="1"/>
</dbReference>
<feature type="domain" description="WPP" evidence="6">
    <location>
        <begin position="44"/>
        <end position="135"/>
    </location>
</feature>
<comment type="caution">
    <text evidence="7">The sequence shown here is derived from an EMBL/GenBank/DDBJ whole genome shotgun (WGS) entry which is preliminary data.</text>
</comment>
<reference evidence="7" key="1">
    <citation type="submission" date="2020-03" db="EMBL/GenBank/DDBJ databases">
        <title>A high-quality chromosome-level genome assembly of a woody plant with both climbing and erect habits, Rhamnella rubrinervis.</title>
        <authorList>
            <person name="Lu Z."/>
            <person name="Yang Y."/>
            <person name="Zhu X."/>
            <person name="Sun Y."/>
        </authorList>
    </citation>
    <scope>NUCLEOTIDE SEQUENCE</scope>
    <source>
        <strain evidence="7">BYM</strain>
        <tissue evidence="7">Leaf</tissue>
    </source>
</reference>
<evidence type="ECO:0000256" key="3">
    <source>
        <dbReference type="ARBA" id="ARBA00022490"/>
    </source>
</evidence>
<dbReference type="PANTHER" id="PTHR34362">
    <property type="entry name" value="WPP DOMAIN-CONTAINING PROTEIN 1-RELATED"/>
    <property type="match status" value="1"/>
</dbReference>
<protein>
    <recommendedName>
        <fullName evidence="6">WPP domain-containing protein</fullName>
    </recommendedName>
</protein>
<comment type="subcellular location">
    <subcellularLocation>
        <location evidence="2">Cytoplasm</location>
    </subcellularLocation>
    <subcellularLocation>
        <location evidence="1">Nucleus</location>
    </subcellularLocation>
</comment>
<dbReference type="InterPro" id="IPR025265">
    <property type="entry name" value="WPP_dom"/>
</dbReference>
<evidence type="ECO:0000313" key="8">
    <source>
        <dbReference type="Proteomes" id="UP000796880"/>
    </source>
</evidence>
<gene>
    <name evidence="7" type="ORF">FNV43_RR11775</name>
</gene>
<evidence type="ECO:0000313" key="7">
    <source>
        <dbReference type="EMBL" id="KAF3446595.1"/>
    </source>
</evidence>